<evidence type="ECO:0000256" key="8">
    <source>
        <dbReference type="PIRSR" id="PIRSR000077-1"/>
    </source>
</evidence>
<evidence type="ECO:0000259" key="10">
    <source>
        <dbReference type="PROSITE" id="PS51352"/>
    </source>
</evidence>
<reference evidence="11" key="1">
    <citation type="journal article" date="2017" name="Genome Announc.">
        <title>High-Quality Whole-Genome Sequences of the Oligo-Mouse-Microbiota Bacterial Community.</title>
        <authorList>
            <person name="Garzetti D."/>
            <person name="Brugiroux S."/>
            <person name="Bunk B."/>
            <person name="Pukall R."/>
            <person name="McCoy K.D."/>
            <person name="Macpherson A.J."/>
            <person name="Stecher B."/>
        </authorList>
    </citation>
    <scope>NUCLEOTIDE SEQUENCE</scope>
    <source>
        <strain evidence="11">KB18</strain>
    </source>
</reference>
<evidence type="ECO:0000256" key="1">
    <source>
        <dbReference type="ARBA" id="ARBA00008987"/>
    </source>
</evidence>
<dbReference type="CDD" id="cd02947">
    <property type="entry name" value="TRX_family"/>
    <property type="match status" value="1"/>
</dbReference>
<evidence type="ECO:0000256" key="3">
    <source>
        <dbReference type="ARBA" id="ARBA00022448"/>
    </source>
</evidence>
<feature type="domain" description="Thioredoxin" evidence="10">
    <location>
        <begin position="1"/>
        <end position="104"/>
    </location>
</feature>
<dbReference type="PROSITE" id="PS51352">
    <property type="entry name" value="THIOREDOXIN_2"/>
    <property type="match status" value="1"/>
</dbReference>
<dbReference type="Proteomes" id="UP000196710">
    <property type="component" value="Chromosome"/>
</dbReference>
<accession>A0A1Z2XR06</accession>
<evidence type="ECO:0000313" key="13">
    <source>
        <dbReference type="Proteomes" id="UP000196710"/>
    </source>
</evidence>
<organism evidence="12 14">
    <name type="scientific">Acutalibacter muris</name>
    <dbReference type="NCBI Taxonomy" id="1796620"/>
    <lineage>
        <taxon>Bacteria</taxon>
        <taxon>Bacillati</taxon>
        <taxon>Bacillota</taxon>
        <taxon>Clostridia</taxon>
        <taxon>Eubacteriales</taxon>
        <taxon>Acutalibacteraceae</taxon>
        <taxon>Acutalibacter</taxon>
    </lineage>
</organism>
<reference evidence="12 14" key="3">
    <citation type="submission" date="2020-11" db="EMBL/GenBank/DDBJ databases">
        <title>Closed and high quality bacterial genomes of the OMM12 community.</title>
        <authorList>
            <person name="Marbouty M."/>
            <person name="Lamy-Besnier Q."/>
            <person name="Debarbieux L."/>
            <person name="Koszul R."/>
        </authorList>
    </citation>
    <scope>NUCLEOTIDE SEQUENCE [LARGE SCALE GENOMIC DNA]</scope>
    <source>
        <strain evidence="12 14">KB18</strain>
    </source>
</reference>
<proteinExistence type="inferred from homology"/>
<dbReference type="GO" id="GO:0005737">
    <property type="term" value="C:cytoplasm"/>
    <property type="evidence" value="ECO:0007669"/>
    <property type="project" value="TreeGrafter"/>
</dbReference>
<keyword evidence="4" id="KW-0249">Electron transport</keyword>
<dbReference type="InterPro" id="IPR013766">
    <property type="entry name" value="Thioredoxin_domain"/>
</dbReference>
<keyword evidence="5 9" id="KW-1015">Disulfide bond</keyword>
<dbReference type="EMBL" id="CP021422">
    <property type="protein sequence ID" value="ASB40882.1"/>
    <property type="molecule type" value="Genomic_DNA"/>
</dbReference>
<keyword evidence="13" id="KW-1185">Reference proteome</keyword>
<dbReference type="Pfam" id="PF00085">
    <property type="entry name" value="Thioredoxin"/>
    <property type="match status" value="1"/>
</dbReference>
<feature type="active site" description="Nucleophile" evidence="8">
    <location>
        <position position="32"/>
    </location>
</feature>
<dbReference type="Gene3D" id="3.40.30.10">
    <property type="entry name" value="Glutaredoxin"/>
    <property type="match status" value="1"/>
</dbReference>
<evidence type="ECO:0000313" key="11">
    <source>
        <dbReference type="EMBL" id="ASB40882.1"/>
    </source>
</evidence>
<evidence type="ECO:0000256" key="7">
    <source>
        <dbReference type="PIRNR" id="PIRNR000077"/>
    </source>
</evidence>
<dbReference type="PANTHER" id="PTHR45663:SF11">
    <property type="entry name" value="GEO12009P1"/>
    <property type="match status" value="1"/>
</dbReference>
<feature type="site" description="Deprotonates C-terminal active site Cys" evidence="8">
    <location>
        <position position="23"/>
    </location>
</feature>
<protein>
    <recommendedName>
        <fullName evidence="2 7">Thioredoxin</fullName>
    </recommendedName>
</protein>
<dbReference type="AlphaFoldDB" id="A0A1Z2XR06"/>
<evidence type="ECO:0000313" key="14">
    <source>
        <dbReference type="Proteomes" id="UP000596035"/>
    </source>
</evidence>
<feature type="disulfide bond" description="Redox-active" evidence="9">
    <location>
        <begin position="29"/>
        <end position="32"/>
    </location>
</feature>
<dbReference type="RefSeq" id="WP_066541367.1">
    <property type="nucleotide sequence ID" value="NZ_CP021422.1"/>
</dbReference>
<name>A0A1Z2XR06_9FIRM</name>
<evidence type="ECO:0000256" key="6">
    <source>
        <dbReference type="ARBA" id="ARBA00023284"/>
    </source>
</evidence>
<evidence type="ECO:0000256" key="2">
    <source>
        <dbReference type="ARBA" id="ARBA00020570"/>
    </source>
</evidence>
<dbReference type="OrthoDB" id="9790390at2"/>
<feature type="site" description="Contributes to redox potential value" evidence="8">
    <location>
        <position position="30"/>
    </location>
</feature>
<dbReference type="InterPro" id="IPR017937">
    <property type="entry name" value="Thioredoxin_CS"/>
</dbReference>
<dbReference type="PROSITE" id="PS00194">
    <property type="entry name" value="THIOREDOXIN_1"/>
    <property type="match status" value="1"/>
</dbReference>
<sequence length="105" mass="11791">MAIQNADKTNFKELIREDFVIADFYGTTCVPCKLFSKILEDIEAEIPFLNIVKLNTTDNPELAEEYGITAVPTVHFYKDGQLVASHVGVMQPQAVKEVIAQHMYA</sequence>
<feature type="site" description="Contributes to redox potential value" evidence="8">
    <location>
        <position position="31"/>
    </location>
</feature>
<evidence type="ECO:0000256" key="5">
    <source>
        <dbReference type="ARBA" id="ARBA00023157"/>
    </source>
</evidence>
<keyword evidence="3" id="KW-0813">Transport</keyword>
<dbReference type="PIRSF" id="PIRSF000077">
    <property type="entry name" value="Thioredoxin"/>
    <property type="match status" value="1"/>
</dbReference>
<dbReference type="PANTHER" id="PTHR45663">
    <property type="entry name" value="GEO12009P1"/>
    <property type="match status" value="1"/>
</dbReference>
<evidence type="ECO:0000256" key="9">
    <source>
        <dbReference type="PIRSR" id="PIRSR000077-4"/>
    </source>
</evidence>
<dbReference type="InterPro" id="IPR036249">
    <property type="entry name" value="Thioredoxin-like_sf"/>
</dbReference>
<dbReference type="InterPro" id="IPR005746">
    <property type="entry name" value="Thioredoxin"/>
</dbReference>
<evidence type="ECO:0000313" key="12">
    <source>
        <dbReference type="EMBL" id="QQR30164.1"/>
    </source>
</evidence>
<gene>
    <name evidence="11" type="ORF">ADH66_09580</name>
    <name evidence="12" type="ORF">I5Q82_19615</name>
</gene>
<reference evidence="13" key="2">
    <citation type="submission" date="2017-05" db="EMBL/GenBank/DDBJ databases">
        <title>Improved OligoMM genomes.</title>
        <authorList>
            <person name="Garzetti D."/>
        </authorList>
    </citation>
    <scope>NUCLEOTIDE SEQUENCE [LARGE SCALE GENOMIC DNA]</scope>
    <source>
        <strain evidence="13">KB18</strain>
    </source>
</reference>
<dbReference type="EMBL" id="CP065321">
    <property type="protein sequence ID" value="QQR30164.1"/>
    <property type="molecule type" value="Genomic_DNA"/>
</dbReference>
<dbReference type="Proteomes" id="UP000596035">
    <property type="component" value="Chromosome"/>
</dbReference>
<evidence type="ECO:0000256" key="4">
    <source>
        <dbReference type="ARBA" id="ARBA00022982"/>
    </source>
</evidence>
<keyword evidence="6 9" id="KW-0676">Redox-active center</keyword>
<dbReference type="GO" id="GO:0015035">
    <property type="term" value="F:protein-disulfide reductase activity"/>
    <property type="evidence" value="ECO:0007669"/>
    <property type="project" value="InterPro"/>
</dbReference>
<comment type="similarity">
    <text evidence="1 7">Belongs to the thioredoxin family.</text>
</comment>
<dbReference type="SUPFAM" id="SSF52833">
    <property type="entry name" value="Thioredoxin-like"/>
    <property type="match status" value="1"/>
</dbReference>
<dbReference type="KEGG" id="amur:ADH66_09580"/>
<feature type="active site" description="Nucleophile" evidence="8">
    <location>
        <position position="29"/>
    </location>
</feature>